<reference evidence="1 2" key="1">
    <citation type="submission" date="2019-02" db="EMBL/GenBank/DDBJ databases">
        <title>Genomic Encyclopedia of Type Strains, Phase IV (KMG-IV): sequencing the most valuable type-strain genomes for metagenomic binning, comparative biology and taxonomic classification.</title>
        <authorList>
            <person name="Goeker M."/>
        </authorList>
    </citation>
    <scope>NUCLEOTIDE SEQUENCE [LARGE SCALE GENOMIC DNA]</scope>
    <source>
        <strain evidence="1 2">DSM 17196</strain>
    </source>
</reference>
<dbReference type="Proteomes" id="UP000292262">
    <property type="component" value="Unassembled WGS sequence"/>
</dbReference>
<proteinExistence type="predicted"/>
<evidence type="ECO:0000313" key="2">
    <source>
        <dbReference type="Proteomes" id="UP000292262"/>
    </source>
</evidence>
<name>A0A4Q7P0N4_9FLAO</name>
<accession>A0A4Q7P0N4</accession>
<dbReference type="AlphaFoldDB" id="A0A4Q7P0N4"/>
<comment type="caution">
    <text evidence="1">The sequence shown here is derived from an EMBL/GenBank/DDBJ whole genome shotgun (WGS) entry which is preliminary data.</text>
</comment>
<keyword evidence="2" id="KW-1185">Reference proteome</keyword>
<dbReference type="RefSeq" id="WP_130286256.1">
    <property type="nucleotide sequence ID" value="NZ_SGXE01000002.1"/>
</dbReference>
<dbReference type="OrthoDB" id="1163533at2"/>
<gene>
    <name evidence="1" type="ORF">EV197_1677</name>
</gene>
<sequence>MLKNILNLKGTQRIKKGDQQTIIGGRPPGIFLCCNPLLECCTTTHLALNNPRCGGQYQSGCSYHKATDCCA</sequence>
<organism evidence="1 2">
    <name type="scientific">Aquimarina brevivitae</name>
    <dbReference type="NCBI Taxonomy" id="323412"/>
    <lineage>
        <taxon>Bacteria</taxon>
        <taxon>Pseudomonadati</taxon>
        <taxon>Bacteroidota</taxon>
        <taxon>Flavobacteriia</taxon>
        <taxon>Flavobacteriales</taxon>
        <taxon>Flavobacteriaceae</taxon>
        <taxon>Aquimarina</taxon>
    </lineage>
</organism>
<protein>
    <submittedName>
        <fullName evidence="1">Uncharacterized protein</fullName>
    </submittedName>
</protein>
<dbReference type="EMBL" id="SGXE01000002">
    <property type="protein sequence ID" value="RZS93107.1"/>
    <property type="molecule type" value="Genomic_DNA"/>
</dbReference>
<evidence type="ECO:0000313" key="1">
    <source>
        <dbReference type="EMBL" id="RZS93107.1"/>
    </source>
</evidence>